<accession>A0A846XEG9</accession>
<dbReference type="RefSeq" id="WP_068042923.1">
    <property type="nucleotide sequence ID" value="NZ_JAAXOO010000003.1"/>
</dbReference>
<name>A0A846XEG9_9NOCA</name>
<dbReference type="EMBL" id="JAAXOO010000003">
    <property type="protein sequence ID" value="NKY34342.1"/>
    <property type="molecule type" value="Genomic_DNA"/>
</dbReference>
<dbReference type="Proteomes" id="UP000565715">
    <property type="component" value="Unassembled WGS sequence"/>
</dbReference>
<comment type="caution">
    <text evidence="2">The sequence shown here is derived from an EMBL/GenBank/DDBJ whole genome shotgun (WGS) entry which is preliminary data.</text>
</comment>
<evidence type="ECO:0000313" key="2">
    <source>
        <dbReference type="EMBL" id="NKY34342.1"/>
    </source>
</evidence>
<proteinExistence type="predicted"/>
<sequence length="159" mass="17780">MPGAIALELRSADADKVWSDIGLRRSGRVLYPDVGVELGGLHMNPELPQAQPGYRPPPLQVRSDREVLTPNQRIVFFAAHLFTYFGWLIAAAVIGYTSWRSDFRTWVSADSEYRGDSPSLAMYTAGAVAFIAAVTVPLILILIVIKNKLRTYMLERPFR</sequence>
<protein>
    <submittedName>
        <fullName evidence="2">Uncharacterized protein</fullName>
    </submittedName>
</protein>
<organism evidence="2 3">
    <name type="scientific">Nocardia speluncae</name>
    <dbReference type="NCBI Taxonomy" id="419477"/>
    <lineage>
        <taxon>Bacteria</taxon>
        <taxon>Bacillati</taxon>
        <taxon>Actinomycetota</taxon>
        <taxon>Actinomycetes</taxon>
        <taxon>Mycobacteriales</taxon>
        <taxon>Nocardiaceae</taxon>
        <taxon>Nocardia</taxon>
    </lineage>
</organism>
<evidence type="ECO:0000313" key="3">
    <source>
        <dbReference type="Proteomes" id="UP000565715"/>
    </source>
</evidence>
<feature type="transmembrane region" description="Helical" evidence="1">
    <location>
        <begin position="74"/>
        <end position="99"/>
    </location>
</feature>
<keyword evidence="1" id="KW-0812">Transmembrane</keyword>
<feature type="transmembrane region" description="Helical" evidence="1">
    <location>
        <begin position="119"/>
        <end position="145"/>
    </location>
</feature>
<evidence type="ECO:0000256" key="1">
    <source>
        <dbReference type="SAM" id="Phobius"/>
    </source>
</evidence>
<keyword evidence="1" id="KW-1133">Transmembrane helix</keyword>
<reference evidence="2 3" key="1">
    <citation type="submission" date="2020-04" db="EMBL/GenBank/DDBJ databases">
        <title>MicrobeNet Type strains.</title>
        <authorList>
            <person name="Nicholson A.C."/>
        </authorList>
    </citation>
    <scope>NUCLEOTIDE SEQUENCE [LARGE SCALE GENOMIC DNA]</scope>
    <source>
        <strain evidence="2 3">DSM 45078</strain>
    </source>
</reference>
<gene>
    <name evidence="2" type="ORF">HGA13_14830</name>
</gene>
<keyword evidence="1" id="KW-0472">Membrane</keyword>
<dbReference type="AlphaFoldDB" id="A0A846XEG9"/>
<keyword evidence="3" id="KW-1185">Reference proteome</keyword>